<gene>
    <name evidence="1" type="ORF">NEOLEDRAFT_464523</name>
</gene>
<evidence type="ECO:0000313" key="1">
    <source>
        <dbReference type="EMBL" id="KZT29688.1"/>
    </source>
</evidence>
<dbReference type="STRING" id="1314782.A0A165VHP7"/>
<accession>A0A165VHP7</accession>
<dbReference type="InterPro" id="IPR036052">
    <property type="entry name" value="TrpB-like_PALP_sf"/>
</dbReference>
<reference evidence="1 2" key="1">
    <citation type="journal article" date="2016" name="Mol. Biol. Evol.">
        <title>Comparative Genomics of Early-Diverging Mushroom-Forming Fungi Provides Insights into the Origins of Lignocellulose Decay Capabilities.</title>
        <authorList>
            <person name="Nagy L.G."/>
            <person name="Riley R."/>
            <person name="Tritt A."/>
            <person name="Adam C."/>
            <person name="Daum C."/>
            <person name="Floudas D."/>
            <person name="Sun H."/>
            <person name="Yadav J.S."/>
            <person name="Pangilinan J."/>
            <person name="Larsson K.H."/>
            <person name="Matsuura K."/>
            <person name="Barry K."/>
            <person name="Labutti K."/>
            <person name="Kuo R."/>
            <person name="Ohm R.A."/>
            <person name="Bhattacharya S.S."/>
            <person name="Shirouzu T."/>
            <person name="Yoshinaga Y."/>
            <person name="Martin F.M."/>
            <person name="Grigoriev I.V."/>
            <person name="Hibbett D.S."/>
        </authorList>
    </citation>
    <scope>NUCLEOTIDE SEQUENCE [LARGE SCALE GENOMIC DNA]</scope>
    <source>
        <strain evidence="1 2">HHB14362 ss-1</strain>
    </source>
</reference>
<dbReference type="EMBL" id="KV425553">
    <property type="protein sequence ID" value="KZT29688.1"/>
    <property type="molecule type" value="Genomic_DNA"/>
</dbReference>
<keyword evidence="2" id="KW-1185">Reference proteome</keyword>
<protein>
    <submittedName>
        <fullName evidence="1">Uncharacterized protein</fullName>
    </submittedName>
</protein>
<dbReference type="OrthoDB" id="10266364at2759"/>
<sequence>MHLDAQLEAFITVGELYWPGFGETIVSRYEGKSLAGLIHLVQTDTLSPSSKVLYVHLGEQPALNAYKDQF</sequence>
<dbReference type="AlphaFoldDB" id="A0A165VHP7"/>
<evidence type="ECO:0000313" key="2">
    <source>
        <dbReference type="Proteomes" id="UP000076761"/>
    </source>
</evidence>
<dbReference type="Gene3D" id="3.40.50.1100">
    <property type="match status" value="1"/>
</dbReference>
<dbReference type="Proteomes" id="UP000076761">
    <property type="component" value="Unassembled WGS sequence"/>
</dbReference>
<dbReference type="InParanoid" id="A0A165VHP7"/>
<organism evidence="1 2">
    <name type="scientific">Neolentinus lepideus HHB14362 ss-1</name>
    <dbReference type="NCBI Taxonomy" id="1314782"/>
    <lineage>
        <taxon>Eukaryota</taxon>
        <taxon>Fungi</taxon>
        <taxon>Dikarya</taxon>
        <taxon>Basidiomycota</taxon>
        <taxon>Agaricomycotina</taxon>
        <taxon>Agaricomycetes</taxon>
        <taxon>Gloeophyllales</taxon>
        <taxon>Gloeophyllaceae</taxon>
        <taxon>Neolentinus</taxon>
    </lineage>
</organism>
<proteinExistence type="predicted"/>
<name>A0A165VHP7_9AGAM</name>